<comment type="caution">
    <text evidence="1">The sequence shown here is derived from an EMBL/GenBank/DDBJ whole genome shotgun (WGS) entry which is preliminary data.</text>
</comment>
<dbReference type="HOGENOM" id="CLU_2720346_0_0_9"/>
<dbReference type="Proteomes" id="UP000005316">
    <property type="component" value="Unassembled WGS sequence"/>
</dbReference>
<name>F9DQZ9_9BACL</name>
<sequence>MEFKNKQNKSYFEICEVHYDENDKPHMWGEIMPAESLDELKDDYEYICKAFESPVLRVIDDKLVHTSFREPF</sequence>
<protein>
    <submittedName>
        <fullName evidence="1">Uncharacterized protein</fullName>
    </submittedName>
</protein>
<dbReference type="AlphaFoldDB" id="F9DQZ9"/>
<accession>F9DQZ9</accession>
<reference evidence="1 2" key="1">
    <citation type="submission" date="2011-04" db="EMBL/GenBank/DDBJ databases">
        <authorList>
            <person name="Muzny D."/>
            <person name="Qin X."/>
            <person name="Deng J."/>
            <person name="Jiang H."/>
            <person name="Liu Y."/>
            <person name="Qu J."/>
            <person name="Song X.-Z."/>
            <person name="Zhang L."/>
            <person name="Thornton R."/>
            <person name="Coyle M."/>
            <person name="Francisco L."/>
            <person name="Jackson L."/>
            <person name="Javaid M."/>
            <person name="Korchina V."/>
            <person name="Kovar C."/>
            <person name="Mata R."/>
            <person name="Mathew T."/>
            <person name="Ngo R."/>
            <person name="Nguyen L."/>
            <person name="Nguyen N."/>
            <person name="Okwuonu G."/>
            <person name="Ongeri F."/>
            <person name="Pham C."/>
            <person name="Simmons D."/>
            <person name="Wilczek-Boney K."/>
            <person name="Hale W."/>
            <person name="Jakkamsetti A."/>
            <person name="Pham P."/>
            <person name="Ruth R."/>
            <person name="San Lucas F."/>
            <person name="Warren J."/>
            <person name="Zhang J."/>
            <person name="Zhao Z."/>
            <person name="Zhou C."/>
            <person name="Zhu D."/>
            <person name="Lee S."/>
            <person name="Bess C."/>
            <person name="Blankenburg K."/>
            <person name="Forbes L."/>
            <person name="Fu Q."/>
            <person name="Gubbala S."/>
            <person name="Hirani K."/>
            <person name="Jayaseelan J.C."/>
            <person name="Lara F."/>
            <person name="Munidasa M."/>
            <person name="Palculict T."/>
            <person name="Patil S."/>
            <person name="Pu L.-L."/>
            <person name="Saada N."/>
            <person name="Tang L."/>
            <person name="Weissenberger G."/>
            <person name="Zhu Y."/>
            <person name="Hemphill L."/>
            <person name="Shang Y."/>
            <person name="Youmans B."/>
            <person name="Ayvaz T."/>
            <person name="Ross M."/>
            <person name="Santibanez J."/>
            <person name="Aqrawi P."/>
            <person name="Gross S."/>
            <person name="Joshi V."/>
            <person name="Fowler G."/>
            <person name="Nazareth L."/>
            <person name="Reid J."/>
            <person name="Worley K."/>
            <person name="Petrosino J."/>
            <person name="Highlander S."/>
            <person name="Gibbs R."/>
        </authorList>
    </citation>
    <scope>NUCLEOTIDE SEQUENCE [LARGE SCALE GENOMIC DNA]</scope>
    <source>
        <strain evidence="1 2">2681</strain>
    </source>
</reference>
<evidence type="ECO:0000313" key="1">
    <source>
        <dbReference type="EMBL" id="EGQ26771.1"/>
    </source>
</evidence>
<proteinExistence type="predicted"/>
<dbReference type="EMBL" id="AFPZ01000032">
    <property type="protein sequence ID" value="EGQ26771.1"/>
    <property type="molecule type" value="Genomic_DNA"/>
</dbReference>
<gene>
    <name evidence="1" type="ORF">HMPREF9372_1229</name>
</gene>
<evidence type="ECO:0000313" key="2">
    <source>
        <dbReference type="Proteomes" id="UP000005316"/>
    </source>
</evidence>
<organism evidence="1 2">
    <name type="scientific">Sporosarcina newyorkensis 2681</name>
    <dbReference type="NCBI Taxonomy" id="1027292"/>
    <lineage>
        <taxon>Bacteria</taxon>
        <taxon>Bacillati</taxon>
        <taxon>Bacillota</taxon>
        <taxon>Bacilli</taxon>
        <taxon>Bacillales</taxon>
        <taxon>Caryophanaceae</taxon>
        <taxon>Sporosarcina</taxon>
    </lineage>
</organism>